<dbReference type="AlphaFoldDB" id="A0A2Z5ZCH8"/>
<evidence type="ECO:0000256" key="5">
    <source>
        <dbReference type="ARBA" id="ARBA00022723"/>
    </source>
</evidence>
<dbReference type="Pfam" id="PF12627">
    <property type="entry name" value="PolyA_pol_RNAbd"/>
    <property type="match status" value="1"/>
</dbReference>
<protein>
    <submittedName>
        <fullName evidence="11">Poly(A) polymerase</fullName>
    </submittedName>
</protein>
<dbReference type="Gene3D" id="1.10.3090.10">
    <property type="entry name" value="cca-adding enzyme, domain 2"/>
    <property type="match status" value="1"/>
</dbReference>
<dbReference type="Gene3D" id="3.30.460.10">
    <property type="entry name" value="Beta Polymerase, domain 2"/>
    <property type="match status" value="1"/>
</dbReference>
<evidence type="ECO:0000256" key="4">
    <source>
        <dbReference type="ARBA" id="ARBA00022695"/>
    </source>
</evidence>
<comment type="similarity">
    <text evidence="8">Belongs to the tRNA nucleotidyltransferase/poly(A) polymerase family.</text>
</comment>
<accession>A0A0D6NLT1</accession>
<dbReference type="InterPro" id="IPR032828">
    <property type="entry name" value="PolyA_RNA-bd"/>
</dbReference>
<dbReference type="GO" id="GO:0016779">
    <property type="term" value="F:nucleotidyltransferase activity"/>
    <property type="evidence" value="ECO:0007669"/>
    <property type="project" value="UniProtKB-KW"/>
</dbReference>
<feature type="domain" description="tRNA nucleotidyltransferase/poly(A) polymerase RNA and SrmB- binding" evidence="10">
    <location>
        <begin position="193"/>
        <end position="241"/>
    </location>
</feature>
<name>A0A2Z5ZCH8_9PROT</name>
<dbReference type="CDD" id="cd05398">
    <property type="entry name" value="NT_ClassII-CCAase"/>
    <property type="match status" value="1"/>
</dbReference>
<dbReference type="GO" id="GO:0000166">
    <property type="term" value="F:nucleotide binding"/>
    <property type="evidence" value="ECO:0007669"/>
    <property type="project" value="UniProtKB-KW"/>
</dbReference>
<evidence type="ECO:0000313" key="13">
    <source>
        <dbReference type="Proteomes" id="UP000032670"/>
    </source>
</evidence>
<evidence type="ECO:0000313" key="11">
    <source>
        <dbReference type="EMBL" id="BBC78364.1"/>
    </source>
</evidence>
<evidence type="ECO:0000256" key="1">
    <source>
        <dbReference type="ARBA" id="ARBA00001946"/>
    </source>
</evidence>
<dbReference type="EMBL" id="BAMX01000035">
    <property type="protein sequence ID" value="GAN67052.1"/>
    <property type="molecule type" value="Genomic_DNA"/>
</dbReference>
<dbReference type="SUPFAM" id="SSF81891">
    <property type="entry name" value="Poly A polymerase C-terminal region-like"/>
    <property type="match status" value="1"/>
</dbReference>
<accession>A0A2Z5ZCH8</accession>
<dbReference type="InterPro" id="IPR002646">
    <property type="entry name" value="PolA_pol_head_dom"/>
</dbReference>
<keyword evidence="8" id="KW-0694">RNA-binding</keyword>
<dbReference type="InterPro" id="IPR050264">
    <property type="entry name" value="Bact_CCA-adding_enz_type3_sf"/>
</dbReference>
<organism evidence="11 14">
    <name type="scientific">Acetobacter orientalis</name>
    <dbReference type="NCBI Taxonomy" id="146474"/>
    <lineage>
        <taxon>Bacteria</taxon>
        <taxon>Pseudomonadati</taxon>
        <taxon>Pseudomonadota</taxon>
        <taxon>Alphaproteobacteria</taxon>
        <taxon>Acetobacterales</taxon>
        <taxon>Acetobacteraceae</taxon>
        <taxon>Acetobacter</taxon>
    </lineage>
</organism>
<feature type="domain" description="Poly A polymerase head" evidence="9">
    <location>
        <begin position="35"/>
        <end position="157"/>
    </location>
</feature>
<evidence type="ECO:0000256" key="7">
    <source>
        <dbReference type="ARBA" id="ARBA00022842"/>
    </source>
</evidence>
<evidence type="ECO:0000256" key="8">
    <source>
        <dbReference type="RuleBase" id="RU003953"/>
    </source>
</evidence>
<dbReference type="RefSeq" id="WP_084594515.1">
    <property type="nucleotide sequence ID" value="NZ_BAMX01000035.1"/>
</dbReference>
<dbReference type="GO" id="GO:0046872">
    <property type="term" value="F:metal ion binding"/>
    <property type="evidence" value="ECO:0007669"/>
    <property type="project" value="UniProtKB-KW"/>
</dbReference>
<evidence type="ECO:0000256" key="3">
    <source>
        <dbReference type="ARBA" id="ARBA00022694"/>
    </source>
</evidence>
<reference evidence="11 14" key="2">
    <citation type="submission" date="2018-02" db="EMBL/GenBank/DDBJ databases">
        <title>Acetobacter orientalis genome.</title>
        <authorList>
            <person name="Nakashima N."/>
            <person name="Tamura T."/>
        </authorList>
    </citation>
    <scope>NUCLEOTIDE SEQUENCE [LARGE SCALE GENOMIC DNA]</scope>
    <source>
        <strain evidence="11 14">FAN1</strain>
    </source>
</reference>
<evidence type="ECO:0000313" key="12">
    <source>
        <dbReference type="EMBL" id="GAN67052.1"/>
    </source>
</evidence>
<dbReference type="Pfam" id="PF01743">
    <property type="entry name" value="PolyA_pol"/>
    <property type="match status" value="1"/>
</dbReference>
<comment type="cofactor">
    <cofactor evidence="1">
        <name>Mg(2+)</name>
        <dbReference type="ChEBI" id="CHEBI:18420"/>
    </cofactor>
</comment>
<dbReference type="GO" id="GO:0000049">
    <property type="term" value="F:tRNA binding"/>
    <property type="evidence" value="ECO:0007669"/>
    <property type="project" value="TreeGrafter"/>
</dbReference>
<dbReference type="STRING" id="1231341.Abor_035_075"/>
<evidence type="ECO:0000259" key="10">
    <source>
        <dbReference type="Pfam" id="PF12627"/>
    </source>
</evidence>
<dbReference type="EMBL" id="AP018515">
    <property type="protein sequence ID" value="BBC78364.1"/>
    <property type="molecule type" value="Genomic_DNA"/>
</dbReference>
<keyword evidence="13" id="KW-1185">Reference proteome</keyword>
<proteinExistence type="inferred from homology"/>
<keyword evidence="4" id="KW-0548">Nucleotidyltransferase</keyword>
<dbReference type="PANTHER" id="PTHR46173">
    <property type="entry name" value="CCA TRNA NUCLEOTIDYLTRANSFERASE 1, MITOCHONDRIAL"/>
    <property type="match status" value="1"/>
</dbReference>
<evidence type="ECO:0000256" key="2">
    <source>
        <dbReference type="ARBA" id="ARBA00022679"/>
    </source>
</evidence>
<evidence type="ECO:0000256" key="6">
    <source>
        <dbReference type="ARBA" id="ARBA00022741"/>
    </source>
</evidence>
<keyword evidence="6" id="KW-0547">Nucleotide-binding</keyword>
<keyword evidence="5" id="KW-0479">Metal-binding</keyword>
<dbReference type="Proteomes" id="UP000032670">
    <property type="component" value="Unassembled WGS sequence"/>
</dbReference>
<dbReference type="InterPro" id="IPR043519">
    <property type="entry name" value="NT_sf"/>
</dbReference>
<dbReference type="GO" id="GO:0008033">
    <property type="term" value="P:tRNA processing"/>
    <property type="evidence" value="ECO:0007669"/>
    <property type="project" value="UniProtKB-KW"/>
</dbReference>
<evidence type="ECO:0000313" key="14">
    <source>
        <dbReference type="Proteomes" id="UP000270034"/>
    </source>
</evidence>
<keyword evidence="2 8" id="KW-0808">Transferase</keyword>
<dbReference type="Proteomes" id="UP000270034">
    <property type="component" value="Chromosome"/>
</dbReference>
<keyword evidence="3" id="KW-0819">tRNA processing</keyword>
<dbReference type="KEGG" id="aot:AcetOri_orf00027"/>
<evidence type="ECO:0000259" key="9">
    <source>
        <dbReference type="Pfam" id="PF01743"/>
    </source>
</evidence>
<dbReference type="SUPFAM" id="SSF81301">
    <property type="entry name" value="Nucleotidyltransferase"/>
    <property type="match status" value="1"/>
</dbReference>
<gene>
    <name evidence="12" type="ORF">Abor_035_075</name>
    <name evidence="11" type="ORF">AcetOrient_orf00027</name>
</gene>
<dbReference type="PANTHER" id="PTHR46173:SF1">
    <property type="entry name" value="CCA TRNA NUCLEOTIDYLTRANSFERASE 1, MITOCHONDRIAL"/>
    <property type="match status" value="1"/>
</dbReference>
<reference evidence="12 13" key="1">
    <citation type="submission" date="2012-11" db="EMBL/GenBank/DDBJ databases">
        <title>Whole genome sequence of Acetobacter orientalis 21F-2.</title>
        <authorList>
            <person name="Azuma Y."/>
            <person name="Higashiura N."/>
            <person name="Hirakawa H."/>
            <person name="Matsushita K."/>
        </authorList>
    </citation>
    <scope>NUCLEOTIDE SEQUENCE [LARGE SCALE GENOMIC DNA]</scope>
    <source>
        <strain evidence="12 13">21F-2</strain>
    </source>
</reference>
<keyword evidence="7" id="KW-0460">Magnesium</keyword>
<sequence length="411" mass="44201">MAEHTTSLALNAGSVGLAPAQRQALAHIWAVLPHARLVGGVVRDLLAGRSVADVDIATPEPPEHVQATLEAAGIKVVPTGLAHGTVTAVIDSAPYEITTLRQDTETDGRHAVVSWTQDWQQDAARRDFTINAMSRDKEGVLFDYFGGQADLQAGHVRFVGQAAQRIEEDALRILRFFRFQGRYGHGQPDVQAVTAIEKRTDLLKKLSVERVWSELQRLLVGPQAAQQVLLMARLGVLAAVFAQGVRVEHFAALVAVGAPSEPVLRLAGLIDGGAEACARNLKLSRVEESLLKALLTPVGLQPELSDAELSCLLSDNALPVLLGQSWLAQATALLVCPARQAESAQAFAQLRQRLVTLPVPVFPVAGKDLLAAGVPPGPQMGQILARLRQWWQQNGCTPTQEACLAQVPFLH</sequence>
<dbReference type="GeneID" id="76205183"/>